<keyword evidence="2" id="KW-0378">Hydrolase</keyword>
<dbReference type="PANTHER" id="PTHR31793">
    <property type="entry name" value="4-HYDROXYBENZOYL-COA THIOESTERASE FAMILY MEMBER"/>
    <property type="match status" value="1"/>
</dbReference>
<proteinExistence type="inferred from homology"/>
<evidence type="ECO:0000256" key="1">
    <source>
        <dbReference type="ARBA" id="ARBA00005953"/>
    </source>
</evidence>
<dbReference type="GeneID" id="65547970"/>
<name>A0A949SXK8_9PAST</name>
<dbReference type="Gene3D" id="3.10.129.10">
    <property type="entry name" value="Hotdog Thioesterase"/>
    <property type="match status" value="1"/>
</dbReference>
<dbReference type="GO" id="GO:0047617">
    <property type="term" value="F:fatty acyl-CoA hydrolase activity"/>
    <property type="evidence" value="ECO:0007669"/>
    <property type="project" value="TreeGrafter"/>
</dbReference>
<dbReference type="InterPro" id="IPR006684">
    <property type="entry name" value="YbgC/YbaW"/>
</dbReference>
<dbReference type="InterPro" id="IPR014166">
    <property type="entry name" value="Tol-Pal_acyl-CoA_thioesterase"/>
</dbReference>
<accession>A0A949SXK8</accession>
<dbReference type="AlphaFoldDB" id="A0A949SXK8"/>
<comment type="similarity">
    <text evidence="1">Belongs to the 4-hydroxybenzoyl-CoA thioesterase family.</text>
</comment>
<dbReference type="OrthoDB" id="9808429at2"/>
<dbReference type="CDD" id="cd00586">
    <property type="entry name" value="4HBT"/>
    <property type="match status" value="1"/>
</dbReference>
<dbReference type="FunFam" id="3.10.129.10:FF:000004">
    <property type="entry name" value="Tol-pal system-associated acyl-CoA thioesterase"/>
    <property type="match status" value="1"/>
</dbReference>
<comment type="caution">
    <text evidence="4">The sequence shown here is derived from an EMBL/GenBank/DDBJ whole genome shotgun (WGS) entry which is preliminary data.</text>
</comment>
<evidence type="ECO:0000256" key="2">
    <source>
        <dbReference type="ARBA" id="ARBA00022801"/>
    </source>
</evidence>
<dbReference type="NCBIfam" id="TIGR00051">
    <property type="entry name" value="YbgC/FadM family acyl-CoA thioesterase"/>
    <property type="match status" value="1"/>
</dbReference>
<evidence type="ECO:0000313" key="5">
    <source>
        <dbReference type="Proteomes" id="UP000732858"/>
    </source>
</evidence>
<dbReference type="RefSeq" id="WP_157402213.1">
    <property type="nucleotide sequence ID" value="NZ_JABULY010000002.1"/>
</dbReference>
<evidence type="ECO:0000313" key="6">
    <source>
        <dbReference type="Proteomes" id="UP001196379"/>
    </source>
</evidence>
<dbReference type="InterPro" id="IPR008272">
    <property type="entry name" value="HB-CoA_thioesterase_AS"/>
</dbReference>
<dbReference type="EMBL" id="JABULY010000002">
    <property type="protein sequence ID" value="MBV6531464.1"/>
    <property type="molecule type" value="Genomic_DNA"/>
</dbReference>
<keyword evidence="6" id="KW-1185">Reference proteome</keyword>
<dbReference type="PANTHER" id="PTHR31793:SF37">
    <property type="entry name" value="ACYL-COA THIOESTER HYDROLASE YBGC"/>
    <property type="match status" value="1"/>
</dbReference>
<dbReference type="EMBL" id="JABUMC010000002">
    <property type="protein sequence ID" value="MBV6545988.1"/>
    <property type="molecule type" value="Genomic_DNA"/>
</dbReference>
<organism evidence="4 5">
    <name type="scientific">Ursidibacter maritimus</name>
    <dbReference type="NCBI Taxonomy" id="1331689"/>
    <lineage>
        <taxon>Bacteria</taxon>
        <taxon>Pseudomonadati</taxon>
        <taxon>Pseudomonadota</taxon>
        <taxon>Gammaproteobacteria</taxon>
        <taxon>Pasteurellales</taxon>
        <taxon>Pasteurellaceae</taxon>
        <taxon>Ursidibacter</taxon>
    </lineage>
</organism>
<protein>
    <submittedName>
        <fullName evidence="4">Tol-pal system-associated acyl-CoA thioesterase</fullName>
    </submittedName>
</protein>
<dbReference type="Proteomes" id="UP000732858">
    <property type="component" value="Unassembled WGS sequence"/>
</dbReference>
<dbReference type="PIRSF" id="PIRSF003230">
    <property type="entry name" value="YbgC"/>
    <property type="match status" value="1"/>
</dbReference>
<evidence type="ECO:0000313" key="3">
    <source>
        <dbReference type="EMBL" id="MBV6531464.1"/>
    </source>
</evidence>
<dbReference type="Proteomes" id="UP001196379">
    <property type="component" value="Unassembled WGS sequence"/>
</dbReference>
<sequence>MNFPIRIYYENTDAGGVVYHAQYLNFFERARTEFLRSLSFSQENLLRDRIAFVVKKIEIDYKVPARLDDLLNVETTIIDIKKASILFQQKLLKDNLCLSEARVLVACVDLNRMKPIAVPQEIYQAMQQAV</sequence>
<dbReference type="NCBIfam" id="TIGR02799">
    <property type="entry name" value="thio_ybgC"/>
    <property type="match status" value="1"/>
</dbReference>
<dbReference type="Pfam" id="PF13279">
    <property type="entry name" value="4HBT_2"/>
    <property type="match status" value="1"/>
</dbReference>
<dbReference type="InterPro" id="IPR029069">
    <property type="entry name" value="HotDog_dom_sf"/>
</dbReference>
<dbReference type="PROSITE" id="PS01328">
    <property type="entry name" value="4HBCOA_THIOESTERASE"/>
    <property type="match status" value="1"/>
</dbReference>
<dbReference type="SUPFAM" id="SSF54637">
    <property type="entry name" value="Thioesterase/thiol ester dehydrase-isomerase"/>
    <property type="match status" value="1"/>
</dbReference>
<dbReference type="InterPro" id="IPR050563">
    <property type="entry name" value="4-hydroxybenzoyl-CoA_TE"/>
</dbReference>
<evidence type="ECO:0000313" key="4">
    <source>
        <dbReference type="EMBL" id="MBV6545988.1"/>
    </source>
</evidence>
<reference evidence="4 6" key="1">
    <citation type="journal article" date="2021" name="Mol. Ecol.">
        <title>Polar bear-adapted Ursidibacter maritimus are remarkably conserved after generations in captivity.</title>
        <authorList>
            <person name="Espinosa-Gongora C."/>
            <person name="Hansen M.J."/>
            <person name="Bertelsen M.F."/>
            <person name="Bojesen A.M."/>
        </authorList>
    </citation>
    <scope>NUCLEOTIDE SEQUENCE</scope>
    <source>
        <strain evidence="4">Pb43105x</strain>
        <strain evidence="3 6">Pb43106</strain>
    </source>
</reference>
<gene>
    <name evidence="4" type="primary">ybgC</name>
    <name evidence="3" type="ORF">HT657_04825</name>
    <name evidence="4" type="ORF">HT672_01515</name>
</gene>